<dbReference type="SUPFAM" id="SSF52200">
    <property type="entry name" value="Toll/Interleukin receptor TIR domain"/>
    <property type="match status" value="1"/>
</dbReference>
<evidence type="ECO:0000313" key="2">
    <source>
        <dbReference type="EMBL" id="KAG2279839.1"/>
    </source>
</evidence>
<dbReference type="GO" id="GO:0007165">
    <property type="term" value="P:signal transduction"/>
    <property type="evidence" value="ECO:0007669"/>
    <property type="project" value="InterPro"/>
</dbReference>
<dbReference type="Proteomes" id="UP000886595">
    <property type="component" value="Unassembled WGS sequence"/>
</dbReference>
<dbReference type="InterPro" id="IPR035897">
    <property type="entry name" value="Toll_tir_struct_dom_sf"/>
</dbReference>
<name>A0A8X7UIJ7_BRACI</name>
<reference evidence="2 3" key="1">
    <citation type="submission" date="2020-02" db="EMBL/GenBank/DDBJ databases">
        <authorList>
            <person name="Ma Q."/>
            <person name="Huang Y."/>
            <person name="Song X."/>
            <person name="Pei D."/>
        </authorList>
    </citation>
    <scope>NUCLEOTIDE SEQUENCE [LARGE SCALE GENOMIC DNA]</scope>
    <source>
        <strain evidence="2">Sxm20200214</strain>
        <tissue evidence="2">Leaf</tissue>
    </source>
</reference>
<proteinExistence type="predicted"/>
<protein>
    <recommendedName>
        <fullName evidence="1">TIR domain-containing protein</fullName>
    </recommendedName>
</protein>
<feature type="domain" description="TIR" evidence="1">
    <location>
        <begin position="44"/>
        <end position="90"/>
    </location>
</feature>
<dbReference type="Pfam" id="PF01582">
    <property type="entry name" value="TIR"/>
    <property type="match status" value="1"/>
</dbReference>
<dbReference type="Gene3D" id="3.40.50.10140">
    <property type="entry name" value="Toll/interleukin-1 receptor homology (TIR) domain"/>
    <property type="match status" value="1"/>
</dbReference>
<dbReference type="EMBL" id="JAAMPC010000011">
    <property type="protein sequence ID" value="KAG2279839.1"/>
    <property type="molecule type" value="Genomic_DNA"/>
</dbReference>
<evidence type="ECO:0000259" key="1">
    <source>
        <dbReference type="Pfam" id="PF01582"/>
    </source>
</evidence>
<comment type="caution">
    <text evidence="2">The sequence shown here is derived from an EMBL/GenBank/DDBJ whole genome shotgun (WGS) entry which is preliminary data.</text>
</comment>
<dbReference type="AlphaFoldDB" id="A0A8X7UIJ7"/>
<accession>A0A8X7UIJ7</accession>
<organism evidence="2 3">
    <name type="scientific">Brassica carinata</name>
    <name type="common">Ethiopian mustard</name>
    <name type="synonym">Abyssinian cabbage</name>
    <dbReference type="NCBI Taxonomy" id="52824"/>
    <lineage>
        <taxon>Eukaryota</taxon>
        <taxon>Viridiplantae</taxon>
        <taxon>Streptophyta</taxon>
        <taxon>Embryophyta</taxon>
        <taxon>Tracheophyta</taxon>
        <taxon>Spermatophyta</taxon>
        <taxon>Magnoliopsida</taxon>
        <taxon>eudicotyledons</taxon>
        <taxon>Gunneridae</taxon>
        <taxon>Pentapetalae</taxon>
        <taxon>rosids</taxon>
        <taxon>malvids</taxon>
        <taxon>Brassicales</taxon>
        <taxon>Brassicaceae</taxon>
        <taxon>Brassiceae</taxon>
        <taxon>Brassica</taxon>
    </lineage>
</organism>
<dbReference type="InterPro" id="IPR000157">
    <property type="entry name" value="TIR_dom"/>
</dbReference>
<gene>
    <name evidence="2" type="ORF">Bca52824_051059</name>
</gene>
<sequence>MTQMGTVSAKLKFRGVTSSSSSSSIKDLFFIFAIAFLPLETPCVSNYIDNDIKRSQMIGPELVQTIRESRFAVEVLSKRYPSSSWWRLRNLARRSVEKGTAFEEACQGKPEDVK</sequence>
<keyword evidence="3" id="KW-1185">Reference proteome</keyword>
<evidence type="ECO:0000313" key="3">
    <source>
        <dbReference type="Proteomes" id="UP000886595"/>
    </source>
</evidence>